<keyword evidence="4" id="KW-1185">Reference proteome</keyword>
<dbReference type="InterPro" id="IPR006015">
    <property type="entry name" value="Universal_stress_UspA"/>
</dbReference>
<dbReference type="Pfam" id="PF00582">
    <property type="entry name" value="Usp"/>
    <property type="match status" value="2"/>
</dbReference>
<evidence type="ECO:0000313" key="4">
    <source>
        <dbReference type="Proteomes" id="UP001612928"/>
    </source>
</evidence>
<dbReference type="PANTHER" id="PTHR46553:SF3">
    <property type="entry name" value="ADENINE NUCLEOTIDE ALPHA HYDROLASES-LIKE SUPERFAMILY PROTEIN"/>
    <property type="match status" value="1"/>
</dbReference>
<accession>A0ABW8A1G8</accession>
<dbReference type="SUPFAM" id="SSF52402">
    <property type="entry name" value="Adenine nucleotide alpha hydrolases-like"/>
    <property type="match status" value="2"/>
</dbReference>
<dbReference type="RefSeq" id="WP_397020400.1">
    <property type="nucleotide sequence ID" value="NZ_JBITMB010000003.1"/>
</dbReference>
<feature type="domain" description="UspA" evidence="2">
    <location>
        <begin position="7"/>
        <end position="137"/>
    </location>
</feature>
<proteinExistence type="inferred from homology"/>
<protein>
    <submittedName>
        <fullName evidence="3">Universal stress protein</fullName>
    </submittedName>
</protein>
<comment type="caution">
    <text evidence="3">The sequence shown here is derived from an EMBL/GenBank/DDBJ whole genome shotgun (WGS) entry which is preliminary data.</text>
</comment>
<organism evidence="3 4">
    <name type="scientific">Nonomuraea indica</name>
    <dbReference type="NCBI Taxonomy" id="1581193"/>
    <lineage>
        <taxon>Bacteria</taxon>
        <taxon>Bacillati</taxon>
        <taxon>Actinomycetota</taxon>
        <taxon>Actinomycetes</taxon>
        <taxon>Streptosporangiales</taxon>
        <taxon>Streptosporangiaceae</taxon>
        <taxon>Nonomuraea</taxon>
    </lineage>
</organism>
<feature type="domain" description="UspA" evidence="2">
    <location>
        <begin position="152"/>
        <end position="283"/>
    </location>
</feature>
<sequence length="298" mass="31444">MAGSRGIIVGYDGSDFSMQAMDWALDECELRKLPLTVTHAWRWPYGEAPEEARAHLRKAAEHVLHHGADCARASSAIADVTADLYEGSPAERLVELSDGADLVVVGSRGLGTLARSVVGSVTVHVAAHARAPVVIVRGPGPIPASAEPGPVLLGLSPATSDEAVEFAFAEAALRQLGLVAVHAVHPPVMAWGLAMGPVPDFEAVTRAGREQMEERLAPWREAYPDVRVEARAAVASARDVLLTASETASLLVVGADRTRHHGRLGTIVRAMVERASCPVATVPSRADTPQEGAGTRKH</sequence>
<evidence type="ECO:0000313" key="3">
    <source>
        <dbReference type="EMBL" id="MFI7440630.1"/>
    </source>
</evidence>
<dbReference type="Proteomes" id="UP001612928">
    <property type="component" value="Unassembled WGS sequence"/>
</dbReference>
<evidence type="ECO:0000259" key="2">
    <source>
        <dbReference type="Pfam" id="PF00582"/>
    </source>
</evidence>
<dbReference type="InterPro" id="IPR006016">
    <property type="entry name" value="UspA"/>
</dbReference>
<gene>
    <name evidence="3" type="ORF">ACIBP5_11800</name>
</gene>
<dbReference type="EMBL" id="JBITMB010000003">
    <property type="protein sequence ID" value="MFI7440630.1"/>
    <property type="molecule type" value="Genomic_DNA"/>
</dbReference>
<dbReference type="PRINTS" id="PR01438">
    <property type="entry name" value="UNVRSLSTRESS"/>
</dbReference>
<comment type="similarity">
    <text evidence="1">Belongs to the universal stress protein A family.</text>
</comment>
<dbReference type="PANTHER" id="PTHR46553">
    <property type="entry name" value="ADENINE NUCLEOTIDE ALPHA HYDROLASES-LIKE SUPERFAMILY PROTEIN"/>
    <property type="match status" value="1"/>
</dbReference>
<evidence type="ECO:0000256" key="1">
    <source>
        <dbReference type="ARBA" id="ARBA00008791"/>
    </source>
</evidence>
<dbReference type="InterPro" id="IPR014729">
    <property type="entry name" value="Rossmann-like_a/b/a_fold"/>
</dbReference>
<reference evidence="3 4" key="1">
    <citation type="submission" date="2024-10" db="EMBL/GenBank/DDBJ databases">
        <title>The Natural Products Discovery Center: Release of the First 8490 Sequenced Strains for Exploring Actinobacteria Biosynthetic Diversity.</title>
        <authorList>
            <person name="Kalkreuter E."/>
            <person name="Kautsar S.A."/>
            <person name="Yang D."/>
            <person name="Bader C.D."/>
            <person name="Teijaro C.N."/>
            <person name="Fluegel L."/>
            <person name="Davis C.M."/>
            <person name="Simpson J.R."/>
            <person name="Lauterbach L."/>
            <person name="Steele A.D."/>
            <person name="Gui C."/>
            <person name="Meng S."/>
            <person name="Li G."/>
            <person name="Viehrig K."/>
            <person name="Ye F."/>
            <person name="Su P."/>
            <person name="Kiefer A.F."/>
            <person name="Nichols A."/>
            <person name="Cepeda A.J."/>
            <person name="Yan W."/>
            <person name="Fan B."/>
            <person name="Jiang Y."/>
            <person name="Adhikari A."/>
            <person name="Zheng C.-J."/>
            <person name="Schuster L."/>
            <person name="Cowan T.M."/>
            <person name="Smanski M.J."/>
            <person name="Chevrette M.G."/>
            <person name="De Carvalho L.P.S."/>
            <person name="Shen B."/>
        </authorList>
    </citation>
    <scope>NUCLEOTIDE SEQUENCE [LARGE SCALE GENOMIC DNA]</scope>
    <source>
        <strain evidence="3 4">NPDC049503</strain>
    </source>
</reference>
<name>A0ABW8A1G8_9ACTN</name>
<dbReference type="Gene3D" id="3.40.50.620">
    <property type="entry name" value="HUPs"/>
    <property type="match status" value="2"/>
</dbReference>